<dbReference type="EMBL" id="CP012850">
    <property type="protein sequence ID" value="ALI35765.1"/>
    <property type="molecule type" value="Genomic_DNA"/>
</dbReference>
<sequence length="91" mass="10705">MHVHSEKILDSLLKNTLKRPIPYLIGGTITGTFIAYYYGFLFSIIVNTIIWFVISTTVNKYYWHYTGFRAKRSLISIYLLHRKDTKTKSII</sequence>
<organism evidence="2 3">
    <name type="scientific">Candidatus Nitrosocosmicus oleophilus</name>
    <dbReference type="NCBI Taxonomy" id="1353260"/>
    <lineage>
        <taxon>Archaea</taxon>
        <taxon>Nitrososphaerota</taxon>
        <taxon>Nitrososphaeria</taxon>
        <taxon>Nitrososphaerales</taxon>
        <taxon>Nitrososphaeraceae</taxon>
        <taxon>Candidatus Nitrosocosmicus</taxon>
    </lineage>
</organism>
<protein>
    <submittedName>
        <fullName evidence="2">Uncharacterized protein</fullName>
    </submittedName>
</protein>
<proteinExistence type="predicted"/>
<dbReference type="AlphaFoldDB" id="A0A654LX33"/>
<reference evidence="3" key="1">
    <citation type="submission" date="2015-10" db="EMBL/GenBank/DDBJ databases">
        <title>Niche specialization of a soil ammonia-oxidizing archaeon, Candidatus Nitrosocosmicus oleophilus.</title>
        <authorList>
            <person name="Jung M.-Y."/>
            <person name="Rhee S.-K."/>
        </authorList>
    </citation>
    <scope>NUCLEOTIDE SEQUENCE [LARGE SCALE GENOMIC DNA]</scope>
    <source>
        <strain evidence="3">MY3</strain>
    </source>
</reference>
<evidence type="ECO:0000256" key="1">
    <source>
        <dbReference type="SAM" id="Phobius"/>
    </source>
</evidence>
<accession>A0A654LX33</accession>
<dbReference type="KEGG" id="taa:NMY3_01562"/>
<keyword evidence="1" id="KW-1133">Transmembrane helix</keyword>
<gene>
    <name evidence="2" type="ORF">NMY3_01562</name>
</gene>
<name>A0A654LX33_9ARCH</name>
<keyword evidence="1" id="KW-0472">Membrane</keyword>
<evidence type="ECO:0000313" key="3">
    <source>
        <dbReference type="Proteomes" id="UP000058925"/>
    </source>
</evidence>
<feature type="transmembrane region" description="Helical" evidence="1">
    <location>
        <begin position="44"/>
        <end position="63"/>
    </location>
</feature>
<evidence type="ECO:0000313" key="2">
    <source>
        <dbReference type="EMBL" id="ALI35765.1"/>
    </source>
</evidence>
<dbReference type="Proteomes" id="UP000058925">
    <property type="component" value="Chromosome"/>
</dbReference>
<keyword evidence="3" id="KW-1185">Reference proteome</keyword>
<dbReference type="OrthoDB" id="10272at2157"/>
<keyword evidence="1" id="KW-0812">Transmembrane</keyword>